<dbReference type="EMBL" id="HBUF01100389">
    <property type="protein sequence ID" value="CAG6637898.1"/>
    <property type="molecule type" value="Transcribed_RNA"/>
</dbReference>
<proteinExistence type="predicted"/>
<sequence length="139" mass="16656">MLLLHRISLYYRRMLSRIISFAKYLDHAKPLFIKQEILTLPSLYILQCLLFIKKNPHQFQSYENVHSYNTRNKANLAPIKHRVNAARNGINYYGLLFYNKLPLDIRDLPYPAYKQYIEEYLKSKAYYSVAEFLSDEDKI</sequence>
<protein>
    <submittedName>
        <fullName evidence="1">Uncharacterized protein</fullName>
    </submittedName>
</protein>
<reference evidence="1" key="1">
    <citation type="submission" date="2021-05" db="EMBL/GenBank/DDBJ databases">
        <authorList>
            <person name="Alioto T."/>
            <person name="Alioto T."/>
            <person name="Gomez Garrido J."/>
        </authorList>
    </citation>
    <scope>NUCLEOTIDE SEQUENCE</scope>
</reference>
<name>A0A8D8QTA3_9HEMI</name>
<dbReference type="AlphaFoldDB" id="A0A8D8QTA3"/>
<accession>A0A8D8QTA3</accession>
<organism evidence="1">
    <name type="scientific">Cacopsylla melanoneura</name>
    <dbReference type="NCBI Taxonomy" id="428564"/>
    <lineage>
        <taxon>Eukaryota</taxon>
        <taxon>Metazoa</taxon>
        <taxon>Ecdysozoa</taxon>
        <taxon>Arthropoda</taxon>
        <taxon>Hexapoda</taxon>
        <taxon>Insecta</taxon>
        <taxon>Pterygota</taxon>
        <taxon>Neoptera</taxon>
        <taxon>Paraneoptera</taxon>
        <taxon>Hemiptera</taxon>
        <taxon>Sternorrhyncha</taxon>
        <taxon>Psylloidea</taxon>
        <taxon>Psyllidae</taxon>
        <taxon>Psyllinae</taxon>
        <taxon>Cacopsylla</taxon>
    </lineage>
</organism>
<evidence type="ECO:0000313" key="1">
    <source>
        <dbReference type="EMBL" id="CAG6637898.1"/>
    </source>
</evidence>